<organism evidence="7 8">
    <name type="scientific">Methylomonas rivi</name>
    <dbReference type="NCBI Taxonomy" id="2952226"/>
    <lineage>
        <taxon>Bacteria</taxon>
        <taxon>Pseudomonadati</taxon>
        <taxon>Pseudomonadota</taxon>
        <taxon>Gammaproteobacteria</taxon>
        <taxon>Methylococcales</taxon>
        <taxon>Methylococcaceae</taxon>
        <taxon>Methylomonas</taxon>
    </lineage>
</organism>
<feature type="domain" description="ABC-2 type transporter transmembrane" evidence="6">
    <location>
        <begin position="45"/>
        <end position="176"/>
    </location>
</feature>
<comment type="caution">
    <text evidence="7">The sequence shown here is derived from an EMBL/GenBank/DDBJ whole genome shotgun (WGS) entry which is preliminary data.</text>
</comment>
<feature type="transmembrane region" description="Helical" evidence="5">
    <location>
        <begin position="204"/>
        <end position="223"/>
    </location>
</feature>
<evidence type="ECO:0000256" key="2">
    <source>
        <dbReference type="ARBA" id="ARBA00022692"/>
    </source>
</evidence>
<comment type="subcellular location">
    <subcellularLocation>
        <location evidence="1">Membrane</location>
        <topology evidence="1">Multi-pass membrane protein</topology>
    </subcellularLocation>
</comment>
<feature type="transmembrane region" description="Helical" evidence="5">
    <location>
        <begin position="404"/>
        <end position="423"/>
    </location>
</feature>
<evidence type="ECO:0000313" key="7">
    <source>
        <dbReference type="EMBL" id="MCQ8127694.1"/>
    </source>
</evidence>
<gene>
    <name evidence="7" type="ORF">NP596_04400</name>
</gene>
<accession>A0ABT1U1K5</accession>
<feature type="transmembrane region" description="Helical" evidence="5">
    <location>
        <begin position="20"/>
        <end position="37"/>
    </location>
</feature>
<evidence type="ECO:0000256" key="5">
    <source>
        <dbReference type="SAM" id="Phobius"/>
    </source>
</evidence>
<keyword evidence="4 5" id="KW-0472">Membrane</keyword>
<feature type="transmembrane region" description="Helical" evidence="5">
    <location>
        <begin position="365"/>
        <end position="384"/>
    </location>
</feature>
<feature type="transmembrane region" description="Helical" evidence="5">
    <location>
        <begin position="124"/>
        <end position="149"/>
    </location>
</feature>
<feature type="transmembrane region" description="Helical" evidence="5">
    <location>
        <begin position="235"/>
        <end position="252"/>
    </location>
</feature>
<dbReference type="InterPro" id="IPR013525">
    <property type="entry name" value="ABC2_TM"/>
</dbReference>
<name>A0ABT1U1K5_9GAMM</name>
<feature type="transmembrane region" description="Helical" evidence="5">
    <location>
        <begin position="97"/>
        <end position="118"/>
    </location>
</feature>
<keyword evidence="8" id="KW-1185">Reference proteome</keyword>
<keyword evidence="2 5" id="KW-0812">Transmembrane</keyword>
<feature type="transmembrane region" description="Helical" evidence="5">
    <location>
        <begin position="304"/>
        <end position="323"/>
    </location>
</feature>
<dbReference type="RefSeq" id="WP_256614039.1">
    <property type="nucleotide sequence ID" value="NZ_JANIBK010000013.1"/>
</dbReference>
<sequence length="430" mass="48358">MNLNPEFQRQLYLECSQARLIGIPAVLGIIFTFSYFIDGYRLGNATAKAALSLFMLITLLWGARQAVDSIVEEYRDRTWDIQRLSALGPWEMAWGKLFGSTVMVWYAGLLCLFAYGLAIDDYAALPLLIFYSICAALLVQSGSLLLGLLAVRRGQTKSGSIFLLAVIGFLSIAPWLSDVSNLTSYALPDSTTHWYEMRFSSGDFHQVSLLLALFWCAVGNYRLMSLELGLRATPWVWLGFSVFLMIYVGGFMPGSAYAFWLAAFAVCGTLTYVGVLVESNDAMRIKRLLTYFAERNWRRGSEELPIWWLSFLLLLPAAWVLSLSEHPLREFSLRFHFYPLAMVLILLRDCGIYIYFCYGKNPQRALSMTLLFAVLLYGILPGIFNALGQNGLAALFFPLWADSAGGALLCALLQTGWVSSLLYRRWKANT</sequence>
<protein>
    <recommendedName>
        <fullName evidence="6">ABC-2 type transporter transmembrane domain-containing protein</fullName>
    </recommendedName>
</protein>
<feature type="transmembrane region" description="Helical" evidence="5">
    <location>
        <begin position="335"/>
        <end position="358"/>
    </location>
</feature>
<evidence type="ECO:0000256" key="3">
    <source>
        <dbReference type="ARBA" id="ARBA00022989"/>
    </source>
</evidence>
<evidence type="ECO:0000259" key="6">
    <source>
        <dbReference type="Pfam" id="PF12698"/>
    </source>
</evidence>
<evidence type="ECO:0000313" key="8">
    <source>
        <dbReference type="Proteomes" id="UP001524586"/>
    </source>
</evidence>
<keyword evidence="3 5" id="KW-1133">Transmembrane helix</keyword>
<proteinExistence type="predicted"/>
<feature type="transmembrane region" description="Helical" evidence="5">
    <location>
        <begin position="161"/>
        <end position="177"/>
    </location>
</feature>
<reference evidence="7 8" key="1">
    <citation type="submission" date="2022-07" db="EMBL/GenBank/DDBJ databases">
        <title>Methylomonas rivi sp. nov., Methylomonas rosea sp. nov., Methylomonas aureus sp. nov. and Methylomonas subterranea sp. nov., four novel methanotrophs isolated from a freshwater creek and the deep terrestrial subsurface.</title>
        <authorList>
            <person name="Abin C."/>
            <person name="Sankaranarayanan K."/>
            <person name="Garner C."/>
            <person name="Sindelar R."/>
            <person name="Kotary K."/>
            <person name="Garner R."/>
            <person name="Barclay S."/>
            <person name="Lawson P."/>
            <person name="Krumholz L."/>
        </authorList>
    </citation>
    <scope>NUCLEOTIDE SEQUENCE [LARGE SCALE GENOMIC DNA]</scope>
    <source>
        <strain evidence="7 8">WSC-6</strain>
    </source>
</reference>
<evidence type="ECO:0000256" key="4">
    <source>
        <dbReference type="ARBA" id="ARBA00023136"/>
    </source>
</evidence>
<dbReference type="EMBL" id="JANIBK010000013">
    <property type="protein sequence ID" value="MCQ8127694.1"/>
    <property type="molecule type" value="Genomic_DNA"/>
</dbReference>
<dbReference type="Pfam" id="PF12698">
    <property type="entry name" value="ABC2_membrane_3"/>
    <property type="match status" value="1"/>
</dbReference>
<feature type="transmembrane region" description="Helical" evidence="5">
    <location>
        <begin position="258"/>
        <end position="277"/>
    </location>
</feature>
<evidence type="ECO:0000256" key="1">
    <source>
        <dbReference type="ARBA" id="ARBA00004141"/>
    </source>
</evidence>
<dbReference type="Proteomes" id="UP001524586">
    <property type="component" value="Unassembled WGS sequence"/>
</dbReference>